<organism evidence="1 2">
    <name type="scientific">Sedimentibacter acidaminivorans</name>
    <dbReference type="NCBI Taxonomy" id="913099"/>
    <lineage>
        <taxon>Bacteria</taxon>
        <taxon>Bacillati</taxon>
        <taxon>Bacillota</taxon>
        <taxon>Tissierellia</taxon>
        <taxon>Sedimentibacter</taxon>
    </lineage>
</organism>
<dbReference type="RefSeq" id="WP_209510385.1">
    <property type="nucleotide sequence ID" value="NZ_JAGGKS010000001.1"/>
</dbReference>
<proteinExistence type="predicted"/>
<sequence>MGDTESFEKEKKELHDMIEAIQERETIKILKSSLKLYVLKYEESNIR</sequence>
<accession>A0ABS4GAD8</accession>
<evidence type="ECO:0000313" key="1">
    <source>
        <dbReference type="EMBL" id="MBP1924636.1"/>
    </source>
</evidence>
<comment type="caution">
    <text evidence="1">The sequence shown here is derived from an EMBL/GenBank/DDBJ whole genome shotgun (WGS) entry which is preliminary data.</text>
</comment>
<protein>
    <submittedName>
        <fullName evidence="1">Uncharacterized protein</fullName>
    </submittedName>
</protein>
<name>A0ABS4GAD8_9FIRM</name>
<reference evidence="1 2" key="1">
    <citation type="submission" date="2021-03" db="EMBL/GenBank/DDBJ databases">
        <title>Genomic Encyclopedia of Type Strains, Phase IV (KMG-IV): sequencing the most valuable type-strain genomes for metagenomic binning, comparative biology and taxonomic classification.</title>
        <authorList>
            <person name="Goeker M."/>
        </authorList>
    </citation>
    <scope>NUCLEOTIDE SEQUENCE [LARGE SCALE GENOMIC DNA]</scope>
    <source>
        <strain evidence="1 2">DSM 24004</strain>
    </source>
</reference>
<evidence type="ECO:0000313" key="2">
    <source>
        <dbReference type="Proteomes" id="UP001519342"/>
    </source>
</evidence>
<dbReference type="EMBL" id="JAGGKS010000001">
    <property type="protein sequence ID" value="MBP1924636.1"/>
    <property type="molecule type" value="Genomic_DNA"/>
</dbReference>
<dbReference type="Proteomes" id="UP001519342">
    <property type="component" value="Unassembled WGS sequence"/>
</dbReference>
<keyword evidence="2" id="KW-1185">Reference proteome</keyword>
<gene>
    <name evidence="1" type="ORF">J2Z76_000489</name>
</gene>